<dbReference type="AlphaFoldDB" id="A0A8T1W7C0"/>
<gene>
    <name evidence="2" type="ORF">PHYPSEUDO_012099</name>
</gene>
<reference evidence="2" key="1">
    <citation type="submission" date="2021-02" db="EMBL/GenBank/DDBJ databases">
        <authorList>
            <person name="Palmer J.M."/>
        </authorList>
    </citation>
    <scope>NUCLEOTIDE SEQUENCE</scope>
    <source>
        <strain evidence="2">SCRP734</strain>
    </source>
</reference>
<evidence type="ECO:0000313" key="2">
    <source>
        <dbReference type="EMBL" id="KAG7388608.1"/>
    </source>
</evidence>
<accession>A0A8T1W7C0</accession>
<comment type="caution">
    <text evidence="2">The sequence shown here is derived from an EMBL/GenBank/DDBJ whole genome shotgun (WGS) entry which is preliminary data.</text>
</comment>
<organism evidence="2 3">
    <name type="scientific">Phytophthora pseudosyringae</name>
    <dbReference type="NCBI Taxonomy" id="221518"/>
    <lineage>
        <taxon>Eukaryota</taxon>
        <taxon>Sar</taxon>
        <taxon>Stramenopiles</taxon>
        <taxon>Oomycota</taxon>
        <taxon>Peronosporomycetes</taxon>
        <taxon>Peronosporales</taxon>
        <taxon>Peronosporaceae</taxon>
        <taxon>Phytophthora</taxon>
    </lineage>
</organism>
<proteinExistence type="predicted"/>
<sequence length="229" mass="24743">MVVDLCTEPESPVVSSNGDWGIRAAESEPPNGEGCHPPTLRLCMGPETSLGMTGCASWCACSRRCRPPPDWNARRHTPSSALPVPVEFWPVDPHGWPAEGGAVTLTGGFHLHDRVLCPLLRFLADRLARQSRHGILVVETAQRLANRRPRAGFARPADSFDLPYQRARCPYVAAAVILPINTAAKQTEPASTRAAYKTLAQALRPVDVATNGGDRRHDSALLCPSGDRG</sequence>
<dbReference type="EMBL" id="JAGDFM010000057">
    <property type="protein sequence ID" value="KAG7388608.1"/>
    <property type="molecule type" value="Genomic_DNA"/>
</dbReference>
<protein>
    <submittedName>
        <fullName evidence="2">Uncharacterized protein</fullName>
    </submittedName>
</protein>
<name>A0A8T1W7C0_9STRA</name>
<evidence type="ECO:0000313" key="3">
    <source>
        <dbReference type="Proteomes" id="UP000694044"/>
    </source>
</evidence>
<keyword evidence="3" id="KW-1185">Reference proteome</keyword>
<feature type="region of interest" description="Disordered" evidence="1">
    <location>
        <begin position="209"/>
        <end position="229"/>
    </location>
</feature>
<feature type="region of interest" description="Disordered" evidence="1">
    <location>
        <begin position="12"/>
        <end position="33"/>
    </location>
</feature>
<evidence type="ECO:0000256" key="1">
    <source>
        <dbReference type="SAM" id="MobiDB-lite"/>
    </source>
</evidence>
<dbReference type="Proteomes" id="UP000694044">
    <property type="component" value="Unassembled WGS sequence"/>
</dbReference>